<accession>A0A0E9WI41</accession>
<protein>
    <submittedName>
        <fullName evidence="1">Uncharacterized protein</fullName>
    </submittedName>
</protein>
<reference evidence="1" key="2">
    <citation type="journal article" date="2015" name="Fish Shellfish Immunol.">
        <title>Early steps in the European eel (Anguilla anguilla)-Vibrio vulnificus interaction in the gills: Role of the RtxA13 toxin.</title>
        <authorList>
            <person name="Callol A."/>
            <person name="Pajuelo D."/>
            <person name="Ebbesson L."/>
            <person name="Teles M."/>
            <person name="MacKenzie S."/>
            <person name="Amaro C."/>
        </authorList>
    </citation>
    <scope>NUCLEOTIDE SEQUENCE</scope>
</reference>
<dbReference type="EMBL" id="GBXM01018508">
    <property type="protein sequence ID" value="JAH90069.1"/>
    <property type="molecule type" value="Transcribed_RNA"/>
</dbReference>
<sequence>MLRGAGKGDKSSARTHEHVETVFRCLQCNVIVLFRFLAPICRLSARWIMD</sequence>
<organism evidence="1">
    <name type="scientific">Anguilla anguilla</name>
    <name type="common">European freshwater eel</name>
    <name type="synonym">Muraena anguilla</name>
    <dbReference type="NCBI Taxonomy" id="7936"/>
    <lineage>
        <taxon>Eukaryota</taxon>
        <taxon>Metazoa</taxon>
        <taxon>Chordata</taxon>
        <taxon>Craniata</taxon>
        <taxon>Vertebrata</taxon>
        <taxon>Euteleostomi</taxon>
        <taxon>Actinopterygii</taxon>
        <taxon>Neopterygii</taxon>
        <taxon>Teleostei</taxon>
        <taxon>Anguilliformes</taxon>
        <taxon>Anguillidae</taxon>
        <taxon>Anguilla</taxon>
    </lineage>
</organism>
<dbReference type="AlphaFoldDB" id="A0A0E9WI41"/>
<name>A0A0E9WI41_ANGAN</name>
<reference evidence="1" key="1">
    <citation type="submission" date="2014-11" db="EMBL/GenBank/DDBJ databases">
        <authorList>
            <person name="Amaro Gonzalez C."/>
        </authorList>
    </citation>
    <scope>NUCLEOTIDE SEQUENCE</scope>
</reference>
<evidence type="ECO:0000313" key="1">
    <source>
        <dbReference type="EMBL" id="JAH90069.1"/>
    </source>
</evidence>
<proteinExistence type="predicted"/>